<dbReference type="Proteomes" id="UP000191153">
    <property type="component" value="Unassembled WGS sequence"/>
</dbReference>
<dbReference type="GO" id="GO:0051287">
    <property type="term" value="F:NAD binding"/>
    <property type="evidence" value="ECO:0007669"/>
    <property type="project" value="InterPro"/>
</dbReference>
<organism evidence="7 8">
    <name type="scientific">Cetobacterium ceti</name>
    <dbReference type="NCBI Taxonomy" id="180163"/>
    <lineage>
        <taxon>Bacteria</taxon>
        <taxon>Fusobacteriati</taxon>
        <taxon>Fusobacteriota</taxon>
        <taxon>Fusobacteriia</taxon>
        <taxon>Fusobacteriales</taxon>
        <taxon>Fusobacteriaceae</taxon>
        <taxon>Cetobacterium</taxon>
    </lineage>
</organism>
<keyword evidence="3" id="KW-0520">NAD</keyword>
<keyword evidence="8" id="KW-1185">Reference proteome</keyword>
<evidence type="ECO:0000259" key="6">
    <source>
        <dbReference type="Pfam" id="PF02826"/>
    </source>
</evidence>
<dbReference type="STRING" id="180163.SAMN02745174_01778"/>
<dbReference type="OrthoDB" id="9805416at2"/>
<dbReference type="SUPFAM" id="SSF51735">
    <property type="entry name" value="NAD(P)-binding Rossmann-fold domains"/>
    <property type="match status" value="1"/>
</dbReference>
<dbReference type="AlphaFoldDB" id="A0A1T4P6W3"/>
<evidence type="ECO:0000256" key="3">
    <source>
        <dbReference type="ARBA" id="ARBA00023027"/>
    </source>
</evidence>
<dbReference type="PROSITE" id="PS00671">
    <property type="entry name" value="D_2_HYDROXYACID_DH_3"/>
    <property type="match status" value="1"/>
</dbReference>
<feature type="domain" description="D-isomer specific 2-hydroxyacid dehydrogenase catalytic" evidence="5">
    <location>
        <begin position="4"/>
        <end position="316"/>
    </location>
</feature>
<dbReference type="PANTHER" id="PTHR43026:SF1">
    <property type="entry name" value="2-HYDROXYACID DEHYDROGENASE HOMOLOG 1-RELATED"/>
    <property type="match status" value="1"/>
</dbReference>
<dbReference type="InterPro" id="IPR006139">
    <property type="entry name" value="D-isomer_2_OHA_DH_cat_dom"/>
</dbReference>
<dbReference type="Pfam" id="PF02826">
    <property type="entry name" value="2-Hacid_dh_C"/>
    <property type="match status" value="1"/>
</dbReference>
<evidence type="ECO:0000313" key="7">
    <source>
        <dbReference type="EMBL" id="SJZ86658.1"/>
    </source>
</evidence>
<evidence type="ECO:0000256" key="4">
    <source>
        <dbReference type="RuleBase" id="RU003719"/>
    </source>
</evidence>
<evidence type="ECO:0000256" key="1">
    <source>
        <dbReference type="ARBA" id="ARBA00005854"/>
    </source>
</evidence>
<dbReference type="InterPro" id="IPR036291">
    <property type="entry name" value="NAD(P)-bd_dom_sf"/>
</dbReference>
<feature type="domain" description="D-isomer specific 2-hydroxyacid dehydrogenase NAD-binding" evidence="6">
    <location>
        <begin position="110"/>
        <end position="292"/>
    </location>
</feature>
<dbReference type="PANTHER" id="PTHR43026">
    <property type="entry name" value="2-HYDROXYACID DEHYDROGENASE HOMOLOG 1-RELATED"/>
    <property type="match status" value="1"/>
</dbReference>
<evidence type="ECO:0000256" key="2">
    <source>
        <dbReference type="ARBA" id="ARBA00023002"/>
    </source>
</evidence>
<sequence length="323" mass="36338">MKVLAFAVREDEKEFFKKYGQEYNIKIDYISENLTENNADLCKGYNGVIFLGNCTVNKIVLEKLNSFGIKYISNRSAGFNNIDLKVAKQLGIKVSNANYSPYSVGEYAVMLGIMLLRKLPQTIKNVEKNNYSLYGLMGREVRNQTIGIIGTGKIGTIVGNIYKAMGAEVLAYDLYPNSKDFKYVSLEMLLKTSDIISLHSPLTEENRHLLNEKNMKLLKENVIIVNTARGPLIDTGALIKELEEKKIGGVGLDTLEGELNIFHRDCSKKAYENIYLDKLKTFDNVIITPHSAFYTDQAIEDMVQAGIKNMVDLLLKGYSDNLL</sequence>
<accession>A0A1T4P6W3</accession>
<protein>
    <submittedName>
        <fullName evidence="7">D-lactate dehydrogenase</fullName>
    </submittedName>
</protein>
<dbReference type="RefSeq" id="WP_078694241.1">
    <property type="nucleotide sequence ID" value="NZ_FUWX01000013.1"/>
</dbReference>
<dbReference type="InterPro" id="IPR029753">
    <property type="entry name" value="D-isomer_DH_CS"/>
</dbReference>
<name>A0A1T4P6W3_9FUSO</name>
<dbReference type="PROSITE" id="PS00670">
    <property type="entry name" value="D_2_HYDROXYACID_DH_2"/>
    <property type="match status" value="1"/>
</dbReference>
<gene>
    <name evidence="7" type="ORF">SAMN02745174_01778</name>
</gene>
<dbReference type="InterPro" id="IPR006140">
    <property type="entry name" value="D-isomer_DH_NAD-bd"/>
</dbReference>
<dbReference type="SUPFAM" id="SSF52283">
    <property type="entry name" value="Formate/glycerate dehydrogenase catalytic domain-like"/>
    <property type="match status" value="1"/>
</dbReference>
<evidence type="ECO:0000259" key="5">
    <source>
        <dbReference type="Pfam" id="PF00389"/>
    </source>
</evidence>
<dbReference type="GO" id="GO:0008720">
    <property type="term" value="F:D-lactate dehydrogenase (NAD+) activity"/>
    <property type="evidence" value="ECO:0007669"/>
    <property type="project" value="TreeGrafter"/>
</dbReference>
<proteinExistence type="inferred from homology"/>
<reference evidence="7 8" key="1">
    <citation type="submission" date="2017-02" db="EMBL/GenBank/DDBJ databases">
        <authorList>
            <person name="Peterson S.W."/>
        </authorList>
    </citation>
    <scope>NUCLEOTIDE SEQUENCE [LARGE SCALE GENOMIC DNA]</scope>
    <source>
        <strain evidence="7 8">ATCC 700028</strain>
    </source>
</reference>
<dbReference type="InterPro" id="IPR029752">
    <property type="entry name" value="D-isomer_DH_CS1"/>
</dbReference>
<dbReference type="PROSITE" id="PS00065">
    <property type="entry name" value="D_2_HYDROXYACID_DH_1"/>
    <property type="match status" value="1"/>
</dbReference>
<keyword evidence="2 4" id="KW-0560">Oxidoreductase</keyword>
<dbReference type="Gene3D" id="3.40.50.720">
    <property type="entry name" value="NAD(P)-binding Rossmann-like Domain"/>
    <property type="match status" value="2"/>
</dbReference>
<dbReference type="Pfam" id="PF00389">
    <property type="entry name" value="2-Hacid_dh"/>
    <property type="match status" value="1"/>
</dbReference>
<dbReference type="EMBL" id="FUWX01000013">
    <property type="protein sequence ID" value="SJZ86658.1"/>
    <property type="molecule type" value="Genomic_DNA"/>
</dbReference>
<dbReference type="InterPro" id="IPR058205">
    <property type="entry name" value="D-LDH-like"/>
</dbReference>
<comment type="similarity">
    <text evidence="1 4">Belongs to the D-isomer specific 2-hydroxyacid dehydrogenase family.</text>
</comment>
<evidence type="ECO:0000313" key="8">
    <source>
        <dbReference type="Proteomes" id="UP000191153"/>
    </source>
</evidence>